<dbReference type="InterPro" id="IPR029063">
    <property type="entry name" value="SAM-dependent_MTases_sf"/>
</dbReference>
<name>A0AAD7APJ0_9AGAR</name>
<dbReference type="PANTHER" id="PTHR42912:SF99">
    <property type="entry name" value="METHYLTRANSFERASE TYPE 12 DOMAIN-CONTAINING PROTEIN"/>
    <property type="match status" value="1"/>
</dbReference>
<dbReference type="Pfam" id="PF13649">
    <property type="entry name" value="Methyltransf_25"/>
    <property type="match status" value="1"/>
</dbReference>
<evidence type="ECO:0000313" key="2">
    <source>
        <dbReference type="EMBL" id="KAJ7364605.1"/>
    </source>
</evidence>
<proteinExistence type="predicted"/>
<dbReference type="InterPro" id="IPR041698">
    <property type="entry name" value="Methyltransf_25"/>
</dbReference>
<reference evidence="2" key="1">
    <citation type="submission" date="2023-03" db="EMBL/GenBank/DDBJ databases">
        <title>Massive genome expansion in bonnet fungi (Mycena s.s.) driven by repeated elements and novel gene families across ecological guilds.</title>
        <authorList>
            <consortium name="Lawrence Berkeley National Laboratory"/>
            <person name="Harder C.B."/>
            <person name="Miyauchi S."/>
            <person name="Viragh M."/>
            <person name="Kuo A."/>
            <person name="Thoen E."/>
            <person name="Andreopoulos B."/>
            <person name="Lu D."/>
            <person name="Skrede I."/>
            <person name="Drula E."/>
            <person name="Henrissat B."/>
            <person name="Morin E."/>
            <person name="Kohler A."/>
            <person name="Barry K."/>
            <person name="LaButti K."/>
            <person name="Morin E."/>
            <person name="Salamov A."/>
            <person name="Lipzen A."/>
            <person name="Mereny Z."/>
            <person name="Hegedus B."/>
            <person name="Baldrian P."/>
            <person name="Stursova M."/>
            <person name="Weitz H."/>
            <person name="Taylor A."/>
            <person name="Grigoriev I.V."/>
            <person name="Nagy L.G."/>
            <person name="Martin F."/>
            <person name="Kauserud H."/>
        </authorList>
    </citation>
    <scope>NUCLEOTIDE SEQUENCE</scope>
    <source>
        <strain evidence="2">CBHHK002</strain>
    </source>
</reference>
<dbReference type="PANTHER" id="PTHR42912">
    <property type="entry name" value="METHYLTRANSFERASE"/>
    <property type="match status" value="1"/>
</dbReference>
<evidence type="ECO:0000259" key="1">
    <source>
        <dbReference type="Pfam" id="PF13649"/>
    </source>
</evidence>
<gene>
    <name evidence="2" type="ORF">DFH08DRAFT_682644</name>
</gene>
<keyword evidence="3" id="KW-1185">Reference proteome</keyword>
<dbReference type="Proteomes" id="UP001218218">
    <property type="component" value="Unassembled WGS sequence"/>
</dbReference>
<dbReference type="CDD" id="cd02440">
    <property type="entry name" value="AdoMet_MTases"/>
    <property type="match status" value="1"/>
</dbReference>
<organism evidence="2 3">
    <name type="scientific">Mycena albidolilacea</name>
    <dbReference type="NCBI Taxonomy" id="1033008"/>
    <lineage>
        <taxon>Eukaryota</taxon>
        <taxon>Fungi</taxon>
        <taxon>Dikarya</taxon>
        <taxon>Basidiomycota</taxon>
        <taxon>Agaricomycotina</taxon>
        <taxon>Agaricomycetes</taxon>
        <taxon>Agaricomycetidae</taxon>
        <taxon>Agaricales</taxon>
        <taxon>Marasmiineae</taxon>
        <taxon>Mycenaceae</taxon>
        <taxon>Mycena</taxon>
    </lineage>
</organism>
<dbReference type="InterPro" id="IPR050508">
    <property type="entry name" value="Methyltransf_Superfamily"/>
</dbReference>
<keyword evidence="2" id="KW-0489">Methyltransferase</keyword>
<feature type="domain" description="Methyltransferase" evidence="1">
    <location>
        <begin position="49"/>
        <end position="149"/>
    </location>
</feature>
<dbReference type="Gene3D" id="3.40.50.150">
    <property type="entry name" value="Vaccinia Virus protein VP39"/>
    <property type="match status" value="1"/>
</dbReference>
<protein>
    <submittedName>
        <fullName evidence="2">S-adenosyl-L-methionine-dependent methyltransferase</fullName>
    </submittedName>
</protein>
<comment type="caution">
    <text evidence="2">The sequence shown here is derived from an EMBL/GenBank/DDBJ whole genome shotgun (WGS) entry which is preliminary data.</text>
</comment>
<dbReference type="EMBL" id="JARIHO010000003">
    <property type="protein sequence ID" value="KAJ7364605.1"/>
    <property type="molecule type" value="Genomic_DNA"/>
</dbReference>
<dbReference type="GO" id="GO:0008168">
    <property type="term" value="F:methyltransferase activity"/>
    <property type="evidence" value="ECO:0007669"/>
    <property type="project" value="UniProtKB-KW"/>
</dbReference>
<sequence>MNHSAVYQTQVYDSLADDYGAVWQTPCARILLPHFRSTIRALNLSGKSVLDLACGTGVLLAEAASLGASRLVGVDISAGMIAIAVHQHSHAAHDFEFHVSDASLPLDQLGLAPGTFDLISAGWLLHYTKTRDEMAGMWANVARHLKPGGTFVGLMHTYALPPQQPAVAGFTFGCRWKDISPIAEVDGVKMTVEFDTHPRVEFDNWHFERHVVEELAAEAGLIDVEYSVPDIGILREMGEEAEAGFWQELLSHPPNQIICAAKS</sequence>
<dbReference type="GO" id="GO:0032259">
    <property type="term" value="P:methylation"/>
    <property type="evidence" value="ECO:0007669"/>
    <property type="project" value="UniProtKB-KW"/>
</dbReference>
<dbReference type="SUPFAM" id="SSF53335">
    <property type="entry name" value="S-adenosyl-L-methionine-dependent methyltransferases"/>
    <property type="match status" value="1"/>
</dbReference>
<accession>A0AAD7APJ0</accession>
<keyword evidence="2" id="KW-0808">Transferase</keyword>
<evidence type="ECO:0000313" key="3">
    <source>
        <dbReference type="Proteomes" id="UP001218218"/>
    </source>
</evidence>
<dbReference type="AlphaFoldDB" id="A0AAD7APJ0"/>